<name>A0A6N4VI21_9MYCO</name>
<evidence type="ECO:0000313" key="1">
    <source>
        <dbReference type="EMBL" id="BBX53823.1"/>
    </source>
</evidence>
<dbReference type="AlphaFoldDB" id="A0A6N4VI21"/>
<gene>
    <name evidence="1" type="ORF">MPOR_48490</name>
</gene>
<dbReference type="KEGG" id="mpof:MPOR_48490"/>
<reference evidence="1 2" key="1">
    <citation type="journal article" date="2019" name="Emerg. Microbes Infect.">
        <title>Comprehensive subspecies identification of 175 nontuberculous mycobacteria species based on 7547 genomic profiles.</title>
        <authorList>
            <person name="Matsumoto Y."/>
            <person name="Kinjo T."/>
            <person name="Motooka D."/>
            <person name="Nabeya D."/>
            <person name="Jung N."/>
            <person name="Uechi K."/>
            <person name="Horii T."/>
            <person name="Iida T."/>
            <person name="Fujita J."/>
            <person name="Nakamura S."/>
        </authorList>
    </citation>
    <scope>NUCLEOTIDE SEQUENCE [LARGE SCALE GENOMIC DNA]</scope>
    <source>
        <strain evidence="1 2">JCM 12603</strain>
    </source>
</reference>
<dbReference type="Proteomes" id="UP000466785">
    <property type="component" value="Chromosome"/>
</dbReference>
<proteinExistence type="predicted"/>
<accession>A0A6N4VI21</accession>
<evidence type="ECO:0000313" key="2">
    <source>
        <dbReference type="Proteomes" id="UP000466785"/>
    </source>
</evidence>
<organism evidence="1 2">
    <name type="scientific">Mycolicibacterium poriferae</name>
    <dbReference type="NCBI Taxonomy" id="39694"/>
    <lineage>
        <taxon>Bacteria</taxon>
        <taxon>Bacillati</taxon>
        <taxon>Actinomycetota</taxon>
        <taxon>Actinomycetes</taxon>
        <taxon>Mycobacteriales</taxon>
        <taxon>Mycobacteriaceae</taxon>
        <taxon>Mycolicibacterium</taxon>
    </lineage>
</organism>
<sequence length="151" mass="16667">MSSWALAGSGTAAFKENRCPPSAAPWCSWARLGSSRWRPQWALPLVYGTATTPQPALKQGLITTELVQSRLTTITAILNHPLQRPLGSPPPIITEPVQNTSTTITITIRNRRLPRLPCAQSKLLRPALALAARLSRLRPCPSASRFQQRRR</sequence>
<protein>
    <submittedName>
        <fullName evidence="1">Uncharacterized protein</fullName>
    </submittedName>
</protein>
<keyword evidence="2" id="KW-1185">Reference proteome</keyword>
<dbReference type="EMBL" id="AP022570">
    <property type="protein sequence ID" value="BBX53823.1"/>
    <property type="molecule type" value="Genomic_DNA"/>
</dbReference>